<feature type="transmembrane region" description="Helical" evidence="2">
    <location>
        <begin position="377"/>
        <end position="398"/>
    </location>
</feature>
<feature type="region of interest" description="Disordered" evidence="1">
    <location>
        <begin position="72"/>
        <end position="100"/>
    </location>
</feature>
<feature type="transmembrane region" description="Helical" evidence="2">
    <location>
        <begin position="163"/>
        <end position="185"/>
    </location>
</feature>
<name>A0A0G4FWF0_VITBC</name>
<dbReference type="PhylomeDB" id="A0A0G4FWF0"/>
<dbReference type="EMBL" id="CDMY01000515">
    <property type="protein sequence ID" value="CEM19538.1"/>
    <property type="molecule type" value="Genomic_DNA"/>
</dbReference>
<feature type="transmembrane region" description="Helical" evidence="2">
    <location>
        <begin position="404"/>
        <end position="425"/>
    </location>
</feature>
<keyword evidence="2" id="KW-1133">Transmembrane helix</keyword>
<keyword evidence="2" id="KW-0472">Membrane</keyword>
<evidence type="ECO:0000256" key="1">
    <source>
        <dbReference type="SAM" id="MobiDB-lite"/>
    </source>
</evidence>
<reference evidence="3 4" key="1">
    <citation type="submission" date="2014-11" db="EMBL/GenBank/DDBJ databases">
        <authorList>
            <person name="Zhu J."/>
            <person name="Qi W."/>
            <person name="Song R."/>
        </authorList>
    </citation>
    <scope>NUCLEOTIDE SEQUENCE [LARGE SCALE GENOMIC DNA]</scope>
</reference>
<feature type="region of interest" description="Disordered" evidence="1">
    <location>
        <begin position="1"/>
        <end position="20"/>
    </location>
</feature>
<organism evidence="3 4">
    <name type="scientific">Vitrella brassicaformis (strain CCMP3155)</name>
    <dbReference type="NCBI Taxonomy" id="1169540"/>
    <lineage>
        <taxon>Eukaryota</taxon>
        <taxon>Sar</taxon>
        <taxon>Alveolata</taxon>
        <taxon>Colpodellida</taxon>
        <taxon>Vitrellaceae</taxon>
        <taxon>Vitrella</taxon>
    </lineage>
</organism>
<feature type="transmembrane region" description="Helical" evidence="2">
    <location>
        <begin position="134"/>
        <end position="157"/>
    </location>
</feature>
<evidence type="ECO:0000313" key="4">
    <source>
        <dbReference type="Proteomes" id="UP000041254"/>
    </source>
</evidence>
<feature type="transmembrane region" description="Helical" evidence="2">
    <location>
        <begin position="192"/>
        <end position="213"/>
    </location>
</feature>
<evidence type="ECO:0000313" key="3">
    <source>
        <dbReference type="EMBL" id="CEM19538.1"/>
    </source>
</evidence>
<sequence>MRPPDQASFTPFRQPPAPSRSFGDIDAVLAQWIAVPSRSVVDLLDLASPAAATARRSTECLLPSDAVGEIPAASRSDRHQDSSPSLSSCGHGGAKEATGGSPGKYLAMDLGVWGMPERYRLRFYLPDTPEKLFFWWRILYCAGMWMVCLRVSCFVLLPDVKWARYLILSGIVGHILQALVNPLFIYGTYLNIAVQGAVCTYGILILGVTLLYAPFGYSATLLLVSAETALCAAWFALIAQPRLFGDEEMVKRMSGFPVPGLFTLPATYSLVSVPPTRLLSASEHTWADQNGVFSLVRKYVPCTRSIDELDFCRLLKYVAYLGTALDYLSDLAVGMGMVSHGNALWPGVTILILRQVDTMSAAISYGIRTRATLRQHVYMFAASLFEVPILVLTILYGARSTDTVTMVISIMATSTTIVIKGLATLHTIMVQRLRAKTGPGGKPSMTPRTMSTEWPTEAGCSDGCMDVEVGRGN</sequence>
<keyword evidence="4" id="KW-1185">Reference proteome</keyword>
<gene>
    <name evidence="3" type="ORF">Vbra_55</name>
</gene>
<dbReference type="AlphaFoldDB" id="A0A0G4FWF0"/>
<feature type="transmembrane region" description="Helical" evidence="2">
    <location>
        <begin position="219"/>
        <end position="239"/>
    </location>
</feature>
<dbReference type="VEuPathDB" id="CryptoDB:Vbra_55"/>
<evidence type="ECO:0000256" key="2">
    <source>
        <dbReference type="SAM" id="Phobius"/>
    </source>
</evidence>
<keyword evidence="2" id="KW-0812">Transmembrane</keyword>
<dbReference type="InParanoid" id="A0A0G4FWF0"/>
<protein>
    <submittedName>
        <fullName evidence="3">Uncharacterized protein</fullName>
    </submittedName>
</protein>
<accession>A0A0G4FWF0</accession>
<feature type="region of interest" description="Disordered" evidence="1">
    <location>
        <begin position="436"/>
        <end position="457"/>
    </location>
</feature>
<proteinExistence type="predicted"/>
<dbReference type="Proteomes" id="UP000041254">
    <property type="component" value="Unassembled WGS sequence"/>
</dbReference>